<dbReference type="EMBL" id="MCGO01000020">
    <property type="protein sequence ID" value="ORY45070.1"/>
    <property type="molecule type" value="Genomic_DNA"/>
</dbReference>
<comment type="caution">
    <text evidence="1">The sequence shown here is derived from an EMBL/GenBank/DDBJ whole genome shotgun (WGS) entry which is preliminary data.</text>
</comment>
<dbReference type="AlphaFoldDB" id="A0A1Y2CDD5"/>
<protein>
    <submittedName>
        <fullName evidence="1">Uncharacterized protein</fullName>
    </submittedName>
</protein>
<proteinExistence type="predicted"/>
<name>A0A1Y2CDD5_9FUNG</name>
<dbReference type="OrthoDB" id="2148628at2759"/>
<dbReference type="Proteomes" id="UP000193642">
    <property type="component" value="Unassembled WGS sequence"/>
</dbReference>
<organism evidence="1 2">
    <name type="scientific">Rhizoclosmatium globosum</name>
    <dbReference type="NCBI Taxonomy" id="329046"/>
    <lineage>
        <taxon>Eukaryota</taxon>
        <taxon>Fungi</taxon>
        <taxon>Fungi incertae sedis</taxon>
        <taxon>Chytridiomycota</taxon>
        <taxon>Chytridiomycota incertae sedis</taxon>
        <taxon>Chytridiomycetes</taxon>
        <taxon>Chytridiales</taxon>
        <taxon>Chytriomycetaceae</taxon>
        <taxon>Rhizoclosmatium</taxon>
    </lineage>
</organism>
<keyword evidence="2" id="KW-1185">Reference proteome</keyword>
<sequence length="279" mass="31597">MQMDSALQILDTLKTHQRNQLAPNSTIEDPVYQSEAVIVSLVDFSLSRLESFEAPNLIASAVTVKQILSTSINLLNSNKFHENSQNLPFLKQRDYSDRKDALKRRIAQIASFVYGGIVSVPGWEGTRPVFAPKYECSAALDVESFVKEVVATARATWASVKTDSEDVRMDVGEQVVTFMDAEFSRLSLNDPDHHDSVHKSCPSCFEALKARTSDQVWMYFSECCIEMQTKVLDTIEDPSLRDRRRAANKNVDAFLARIESQRENADLFMRDLEQLAEFE</sequence>
<gene>
    <name evidence="1" type="ORF">BCR33DRAFT_765538</name>
</gene>
<reference evidence="1 2" key="1">
    <citation type="submission" date="2016-07" db="EMBL/GenBank/DDBJ databases">
        <title>Pervasive Adenine N6-methylation of Active Genes in Fungi.</title>
        <authorList>
            <consortium name="DOE Joint Genome Institute"/>
            <person name="Mondo S.J."/>
            <person name="Dannebaum R.O."/>
            <person name="Kuo R.C."/>
            <person name="Labutti K."/>
            <person name="Haridas S."/>
            <person name="Kuo A."/>
            <person name="Salamov A."/>
            <person name="Ahrendt S.R."/>
            <person name="Lipzen A."/>
            <person name="Sullivan W."/>
            <person name="Andreopoulos W.B."/>
            <person name="Clum A."/>
            <person name="Lindquist E."/>
            <person name="Daum C."/>
            <person name="Ramamoorthy G.K."/>
            <person name="Gryganskyi A."/>
            <person name="Culley D."/>
            <person name="Magnuson J.K."/>
            <person name="James T.Y."/>
            <person name="O'Malley M.A."/>
            <person name="Stajich J.E."/>
            <person name="Spatafora J.W."/>
            <person name="Visel A."/>
            <person name="Grigoriev I.V."/>
        </authorList>
    </citation>
    <scope>NUCLEOTIDE SEQUENCE [LARGE SCALE GENOMIC DNA]</scope>
    <source>
        <strain evidence="1 2">JEL800</strain>
    </source>
</reference>
<evidence type="ECO:0000313" key="1">
    <source>
        <dbReference type="EMBL" id="ORY45070.1"/>
    </source>
</evidence>
<accession>A0A1Y2CDD5</accession>
<evidence type="ECO:0000313" key="2">
    <source>
        <dbReference type="Proteomes" id="UP000193642"/>
    </source>
</evidence>